<dbReference type="SUPFAM" id="SSF46785">
    <property type="entry name" value="Winged helix' DNA-binding domain"/>
    <property type="match status" value="1"/>
</dbReference>
<dbReference type="GO" id="GO:0003700">
    <property type="term" value="F:DNA-binding transcription factor activity"/>
    <property type="evidence" value="ECO:0007669"/>
    <property type="project" value="InterPro"/>
</dbReference>
<keyword evidence="6" id="KW-1185">Reference proteome</keyword>
<dbReference type="Proteomes" id="UP000280405">
    <property type="component" value="Unassembled WGS sequence"/>
</dbReference>
<feature type="domain" description="HTH gntR-type" evidence="4">
    <location>
        <begin position="13"/>
        <end position="80"/>
    </location>
</feature>
<keyword evidence="2" id="KW-0238">DNA-binding</keyword>
<dbReference type="InterPro" id="IPR008920">
    <property type="entry name" value="TF_FadR/GntR_C"/>
</dbReference>
<dbReference type="PANTHER" id="PTHR43537:SF5">
    <property type="entry name" value="UXU OPERON TRANSCRIPTIONAL REGULATOR"/>
    <property type="match status" value="1"/>
</dbReference>
<evidence type="ECO:0000259" key="4">
    <source>
        <dbReference type="PROSITE" id="PS50949"/>
    </source>
</evidence>
<evidence type="ECO:0000256" key="1">
    <source>
        <dbReference type="ARBA" id="ARBA00023015"/>
    </source>
</evidence>
<dbReference type="SMART" id="SM00345">
    <property type="entry name" value="HTH_GNTR"/>
    <property type="match status" value="1"/>
</dbReference>
<evidence type="ECO:0000256" key="2">
    <source>
        <dbReference type="ARBA" id="ARBA00023125"/>
    </source>
</evidence>
<dbReference type="Gene3D" id="1.10.10.10">
    <property type="entry name" value="Winged helix-like DNA-binding domain superfamily/Winged helix DNA-binding domain"/>
    <property type="match status" value="1"/>
</dbReference>
<dbReference type="RefSeq" id="WP_120382778.1">
    <property type="nucleotide sequence ID" value="NZ_RAXT01000003.1"/>
</dbReference>
<dbReference type="OrthoDB" id="9799812at2"/>
<protein>
    <submittedName>
        <fullName evidence="5">GntR family transcriptional regulator</fullName>
    </submittedName>
</protein>
<dbReference type="InterPro" id="IPR036390">
    <property type="entry name" value="WH_DNA-bd_sf"/>
</dbReference>
<dbReference type="PANTHER" id="PTHR43537">
    <property type="entry name" value="TRANSCRIPTIONAL REGULATOR, GNTR FAMILY"/>
    <property type="match status" value="1"/>
</dbReference>
<dbReference type="SMART" id="SM00895">
    <property type="entry name" value="FCD"/>
    <property type="match status" value="1"/>
</dbReference>
<dbReference type="PRINTS" id="PR00035">
    <property type="entry name" value="HTHGNTR"/>
</dbReference>
<dbReference type="Pfam" id="PF00392">
    <property type="entry name" value="GntR"/>
    <property type="match status" value="1"/>
</dbReference>
<dbReference type="CDD" id="cd07377">
    <property type="entry name" value="WHTH_GntR"/>
    <property type="match status" value="1"/>
</dbReference>
<gene>
    <name evidence="5" type="ORF">D7V20_02570</name>
</gene>
<dbReference type="InterPro" id="IPR011711">
    <property type="entry name" value="GntR_C"/>
</dbReference>
<dbReference type="AlphaFoldDB" id="A0A3A8EZF2"/>
<dbReference type="SUPFAM" id="SSF48008">
    <property type="entry name" value="GntR ligand-binding domain-like"/>
    <property type="match status" value="1"/>
</dbReference>
<sequence length="232" mass="27242">MTKITSSSKKGSDSLSELVFQNIKNDIFDFKLMPGERFTESEIAQAYQVSRTPIRQALYRLQQDGYVEVHFRSGWQVRPLDFKAYEELYDVRILLEKYAIQQLCHLDLAQSSIMTSLKQQWCIEPEQYLYDLKQLAQLDEAFHCNLVKALGNLEMAKIHQDISEKIRIIRRLDFSKDFRIEATYAEHQQILACIFRKDSETACKEIEQHISKSRDEVKRITLEMIASHSVVR</sequence>
<dbReference type="InterPro" id="IPR036388">
    <property type="entry name" value="WH-like_DNA-bd_sf"/>
</dbReference>
<reference evidence="5 6" key="1">
    <citation type="submission" date="2018-09" db="EMBL/GenBank/DDBJ databases">
        <title>The draft genome of Acinetobacter spp. strains.</title>
        <authorList>
            <person name="Qin J."/>
            <person name="Feng Y."/>
            <person name="Zong Z."/>
        </authorList>
    </citation>
    <scope>NUCLEOTIDE SEQUENCE [LARGE SCALE GENOMIC DNA]</scope>
    <source>
        <strain evidence="5 6">WCHAc060115</strain>
    </source>
</reference>
<organism evidence="5 6">
    <name type="scientific">Acinetobacter rongchengensis</name>
    <dbReference type="NCBI Taxonomy" id="2419601"/>
    <lineage>
        <taxon>Bacteria</taxon>
        <taxon>Pseudomonadati</taxon>
        <taxon>Pseudomonadota</taxon>
        <taxon>Gammaproteobacteria</taxon>
        <taxon>Moraxellales</taxon>
        <taxon>Moraxellaceae</taxon>
        <taxon>Acinetobacter</taxon>
    </lineage>
</organism>
<keyword evidence="1" id="KW-0805">Transcription regulation</keyword>
<dbReference type="InterPro" id="IPR000524">
    <property type="entry name" value="Tscrpt_reg_HTH_GntR"/>
</dbReference>
<dbReference type="Pfam" id="PF07729">
    <property type="entry name" value="FCD"/>
    <property type="match status" value="1"/>
</dbReference>
<comment type="caution">
    <text evidence="5">The sequence shown here is derived from an EMBL/GenBank/DDBJ whole genome shotgun (WGS) entry which is preliminary data.</text>
</comment>
<dbReference type="PROSITE" id="PS50949">
    <property type="entry name" value="HTH_GNTR"/>
    <property type="match status" value="1"/>
</dbReference>
<name>A0A3A8EZF2_9GAMM</name>
<dbReference type="Gene3D" id="1.20.120.530">
    <property type="entry name" value="GntR ligand-binding domain-like"/>
    <property type="match status" value="1"/>
</dbReference>
<evidence type="ECO:0000313" key="6">
    <source>
        <dbReference type="Proteomes" id="UP000280405"/>
    </source>
</evidence>
<keyword evidence="3" id="KW-0804">Transcription</keyword>
<dbReference type="GO" id="GO:0003677">
    <property type="term" value="F:DNA binding"/>
    <property type="evidence" value="ECO:0007669"/>
    <property type="project" value="UniProtKB-KW"/>
</dbReference>
<evidence type="ECO:0000313" key="5">
    <source>
        <dbReference type="EMBL" id="RKG39975.1"/>
    </source>
</evidence>
<proteinExistence type="predicted"/>
<evidence type="ECO:0000256" key="3">
    <source>
        <dbReference type="ARBA" id="ARBA00023163"/>
    </source>
</evidence>
<accession>A0A3A8EZF2</accession>
<dbReference type="EMBL" id="RAXT01000003">
    <property type="protein sequence ID" value="RKG39975.1"/>
    <property type="molecule type" value="Genomic_DNA"/>
</dbReference>